<comment type="similarity">
    <text evidence="1">Belongs to the UPF0319 family.</text>
</comment>
<dbReference type="AlphaFoldDB" id="A0A3S0PNU9"/>
<name>A0A3S0PNU9_9VIBR</name>
<accession>A0A3S0PNU9</accession>
<keyword evidence="2 3" id="KW-0732">Signal</keyword>
<dbReference type="RefSeq" id="WP_126574216.1">
    <property type="nucleotide sequence ID" value="NZ_RXZH01000003.1"/>
</dbReference>
<dbReference type="Proteomes" id="UP000268973">
    <property type="component" value="Unassembled WGS sequence"/>
</dbReference>
<comment type="caution">
    <text evidence="4">The sequence shown here is derived from an EMBL/GenBank/DDBJ whole genome shotgun (WGS) entry which is preliminary data.</text>
</comment>
<sequence>MLKKITLSTLSFLSLSAHASVDISIPKHINVLAVNESTNISKYLESNTLSLPDGKSQFVFDIRKTFKPGSSQATFYQSVPVIITLEGHNASAKLTTPEISSEYAAQEFDQLQAKDKFSLSSVNGIDSIESDNLSKGWLSLTENFADASRMYNKDNNITLGVIGATAVTLPATVIDKPIVSVDTVEAVSPSTSNLKLTQDSFKKLSKTEKQNFLSWAVSNID</sequence>
<evidence type="ECO:0000256" key="3">
    <source>
        <dbReference type="SAM" id="SignalP"/>
    </source>
</evidence>
<dbReference type="PANTHER" id="PTHR38108:SF1">
    <property type="entry name" value="UPF0319 PROTEIN YCCT"/>
    <property type="match status" value="1"/>
</dbReference>
<dbReference type="Pfam" id="PF09829">
    <property type="entry name" value="DUF2057"/>
    <property type="match status" value="1"/>
</dbReference>
<dbReference type="EMBL" id="RXZH01000003">
    <property type="protein sequence ID" value="RTZ16178.1"/>
    <property type="molecule type" value="Genomic_DNA"/>
</dbReference>
<evidence type="ECO:0000313" key="5">
    <source>
        <dbReference type="Proteomes" id="UP000268973"/>
    </source>
</evidence>
<organism evidence="4 5">
    <name type="scientific">Vibrio aquaticus</name>
    <dbReference type="NCBI Taxonomy" id="2496559"/>
    <lineage>
        <taxon>Bacteria</taxon>
        <taxon>Pseudomonadati</taxon>
        <taxon>Pseudomonadota</taxon>
        <taxon>Gammaproteobacteria</taxon>
        <taxon>Vibrionales</taxon>
        <taxon>Vibrionaceae</taxon>
        <taxon>Vibrio</taxon>
    </lineage>
</organism>
<evidence type="ECO:0000256" key="1">
    <source>
        <dbReference type="ARBA" id="ARBA00008490"/>
    </source>
</evidence>
<gene>
    <name evidence="4" type="ORF">EJ063_10420</name>
</gene>
<keyword evidence="5" id="KW-1185">Reference proteome</keyword>
<evidence type="ECO:0000256" key="2">
    <source>
        <dbReference type="ARBA" id="ARBA00022729"/>
    </source>
</evidence>
<protein>
    <submittedName>
        <fullName evidence="4">DUF2057 domain-containing protein</fullName>
    </submittedName>
</protein>
<feature type="signal peptide" evidence="3">
    <location>
        <begin position="1"/>
        <end position="19"/>
    </location>
</feature>
<feature type="chain" id="PRO_5018628808" evidence="3">
    <location>
        <begin position="20"/>
        <end position="221"/>
    </location>
</feature>
<dbReference type="InterPro" id="IPR018635">
    <property type="entry name" value="UPF0319"/>
</dbReference>
<evidence type="ECO:0000313" key="4">
    <source>
        <dbReference type="EMBL" id="RTZ16178.1"/>
    </source>
</evidence>
<dbReference type="OrthoDB" id="6214057at2"/>
<reference evidence="4 5" key="1">
    <citation type="submission" date="2018-12" db="EMBL/GenBank/DDBJ databases">
        <title>Vibrio sp. isolated from China Sea.</title>
        <authorList>
            <person name="Li Y."/>
        </authorList>
    </citation>
    <scope>NUCLEOTIDE SEQUENCE [LARGE SCALE GENOMIC DNA]</scope>
    <source>
        <strain evidence="4 5">BEI207</strain>
    </source>
</reference>
<dbReference type="PANTHER" id="PTHR38108">
    <property type="entry name" value="UPF0319 PROTEIN YCCT"/>
    <property type="match status" value="1"/>
</dbReference>
<proteinExistence type="inferred from homology"/>